<proteinExistence type="predicted"/>
<evidence type="ECO:0000256" key="1">
    <source>
        <dbReference type="SAM" id="MobiDB-lite"/>
    </source>
</evidence>
<gene>
    <name evidence="2" type="ORF">A0J61_11185</name>
</gene>
<evidence type="ECO:0000313" key="3">
    <source>
        <dbReference type="Proteomes" id="UP000093000"/>
    </source>
</evidence>
<dbReference type="Proteomes" id="UP000093000">
    <property type="component" value="Unassembled WGS sequence"/>
</dbReference>
<sequence length="104" mass="11486">DTAEIKLRLLRLQQKFGYKTDVMEDTSGSNHVAGLSASSDTNRYESSTSYSSYSSRRQSGLSQDYLQRETGQGESDRQQSVSALKEKIAKMKQVINSAASSPNL</sequence>
<feature type="region of interest" description="Disordered" evidence="1">
    <location>
        <begin position="20"/>
        <end position="85"/>
    </location>
</feature>
<dbReference type="InParanoid" id="A0A1C7MV58"/>
<feature type="compositionally biased region" description="Polar residues" evidence="1">
    <location>
        <begin position="26"/>
        <end position="41"/>
    </location>
</feature>
<organism evidence="2 3">
    <name type="scientific">Choanephora cucurbitarum</name>
    <dbReference type="NCBI Taxonomy" id="101091"/>
    <lineage>
        <taxon>Eukaryota</taxon>
        <taxon>Fungi</taxon>
        <taxon>Fungi incertae sedis</taxon>
        <taxon>Mucoromycota</taxon>
        <taxon>Mucoromycotina</taxon>
        <taxon>Mucoromycetes</taxon>
        <taxon>Mucorales</taxon>
        <taxon>Mucorineae</taxon>
        <taxon>Choanephoraceae</taxon>
        <taxon>Choanephoroideae</taxon>
        <taxon>Choanephora</taxon>
    </lineage>
</organism>
<protein>
    <submittedName>
        <fullName evidence="2">Uncharacterized protein</fullName>
    </submittedName>
</protein>
<reference evidence="2 3" key="1">
    <citation type="submission" date="2016-03" db="EMBL/GenBank/DDBJ databases">
        <title>Choanephora cucurbitarum.</title>
        <authorList>
            <person name="Min B."/>
            <person name="Park H."/>
            <person name="Park J.-H."/>
            <person name="Shin H.-D."/>
            <person name="Choi I.-G."/>
        </authorList>
    </citation>
    <scope>NUCLEOTIDE SEQUENCE [LARGE SCALE GENOMIC DNA]</scope>
    <source>
        <strain evidence="2 3">KUS-F28377</strain>
    </source>
</reference>
<feature type="non-terminal residue" evidence="2">
    <location>
        <position position="1"/>
    </location>
</feature>
<comment type="caution">
    <text evidence="2">The sequence shown here is derived from an EMBL/GenBank/DDBJ whole genome shotgun (WGS) entry which is preliminary data.</text>
</comment>
<evidence type="ECO:0000313" key="2">
    <source>
        <dbReference type="EMBL" id="OBZ80765.1"/>
    </source>
</evidence>
<keyword evidence="3" id="KW-1185">Reference proteome</keyword>
<dbReference type="EMBL" id="LUGH01001757">
    <property type="protein sequence ID" value="OBZ80765.1"/>
    <property type="molecule type" value="Genomic_DNA"/>
</dbReference>
<feature type="compositionally biased region" description="Low complexity" evidence="1">
    <location>
        <begin position="44"/>
        <end position="62"/>
    </location>
</feature>
<accession>A0A1C7MV58</accession>
<dbReference type="STRING" id="101091.A0A1C7MV58"/>
<feature type="compositionally biased region" description="Polar residues" evidence="1">
    <location>
        <begin position="69"/>
        <end position="82"/>
    </location>
</feature>
<dbReference type="AlphaFoldDB" id="A0A1C7MV58"/>
<name>A0A1C7MV58_9FUNG</name>